<protein>
    <submittedName>
        <fullName evidence="3">Uncharacterized protein</fullName>
    </submittedName>
</protein>
<dbReference type="PANTHER" id="PTHR14187">
    <property type="entry name" value="ALPHA KINASE/ELONGATION FACTOR 2 KINASE"/>
    <property type="match status" value="1"/>
</dbReference>
<dbReference type="GO" id="GO:0005524">
    <property type="term" value="F:ATP binding"/>
    <property type="evidence" value="ECO:0007669"/>
    <property type="project" value="UniProtKB-KW"/>
</dbReference>
<keyword evidence="4" id="KW-1185">Reference proteome</keyword>
<dbReference type="AlphaFoldDB" id="A0A9P5NR48"/>
<dbReference type="PANTHER" id="PTHR14187:SF5">
    <property type="entry name" value="HEAT SHOCK 70 KDA PROTEIN 12A"/>
    <property type="match status" value="1"/>
</dbReference>
<dbReference type="Proteomes" id="UP000724874">
    <property type="component" value="Unassembled WGS sequence"/>
</dbReference>
<dbReference type="Gene3D" id="3.90.640.10">
    <property type="entry name" value="Actin, Chain A, domain 4"/>
    <property type="match status" value="1"/>
</dbReference>
<dbReference type="SUPFAM" id="SSF53067">
    <property type="entry name" value="Actin-like ATPase domain"/>
    <property type="match status" value="2"/>
</dbReference>
<dbReference type="GO" id="GO:0140662">
    <property type="term" value="F:ATP-dependent protein folding chaperone"/>
    <property type="evidence" value="ECO:0007669"/>
    <property type="project" value="InterPro"/>
</dbReference>
<name>A0A9P5NR48_GYMJU</name>
<proteinExistence type="predicted"/>
<dbReference type="EMBL" id="JADNYJ010000039">
    <property type="protein sequence ID" value="KAF8901890.1"/>
    <property type="molecule type" value="Genomic_DNA"/>
</dbReference>
<dbReference type="OrthoDB" id="2963168at2759"/>
<keyword evidence="1" id="KW-0547">Nucleotide-binding</keyword>
<dbReference type="CDD" id="cd10170">
    <property type="entry name" value="ASKHA_NBD_HSP70"/>
    <property type="match status" value="1"/>
</dbReference>
<comment type="caution">
    <text evidence="3">The sequence shown here is derived from an EMBL/GenBank/DDBJ whole genome shotgun (WGS) entry which is preliminary data.</text>
</comment>
<gene>
    <name evidence="3" type="ORF">CPB84DRAFT_1911308</name>
</gene>
<dbReference type="Pfam" id="PF00012">
    <property type="entry name" value="HSP70"/>
    <property type="match status" value="1"/>
</dbReference>
<evidence type="ECO:0000256" key="2">
    <source>
        <dbReference type="ARBA" id="ARBA00022840"/>
    </source>
</evidence>
<dbReference type="InterPro" id="IPR013126">
    <property type="entry name" value="Hsp_70_fam"/>
</dbReference>
<sequence length="578" mass="65307">MLSQANLTYQGSKRKLVLAFDVGTTFSGISYSILDPGRTPEIKNVTRFPSQKGTQNTSKVPTVVYYDPQGNATAIGAETTREGIELDAKEGEWFEAKWFKLHLRSATTSALSSYDCPPLPPNKTVVEVIADFLRYLFDCASQYIKESHLDGQNVWKSIEKDIDFVLSHPNGWAGKEQQAMRRASVLGGLIPDNQSGQDRISFVTEGEASLHFAFYAGILSGVKEGEGIVVVDAGGGTIDVSSYRQDPEKKQTAFEEIATSQTRFHGSVFVNVNAKNFLLRFMKDSPFFDDVEHMTRCFDQTTKLRFNNDKNSYYIKFGSVRDSDPDHNVQLGQLKLEGVDIASFFQDSETAVIQTVLEQRSSSLNRIKHVVFVGGFSASDWLFEKSSSLLKRTHPDLKILRPEEKSHKAVSDGAVSFYLHHLVRSRFSKLTYGSICCTPFKSKDSEHIQRESTKRFCLSGEEMIPDRFVVILPKSTRVSEEKEFRAPFRRTSENLSDFRKFSAPIFCYRGGLENPKWKDQDPANFTQVCSVEADLSHLHLQPKKSPTGKVYYQVKFEVILLFGLTELKAQISWKEKVR</sequence>
<keyword evidence="2" id="KW-0067">ATP-binding</keyword>
<dbReference type="Gene3D" id="3.30.420.40">
    <property type="match status" value="2"/>
</dbReference>
<dbReference type="InterPro" id="IPR043129">
    <property type="entry name" value="ATPase_NBD"/>
</dbReference>
<organism evidence="3 4">
    <name type="scientific">Gymnopilus junonius</name>
    <name type="common">Spectacular rustgill mushroom</name>
    <name type="synonym">Gymnopilus spectabilis subsp. junonius</name>
    <dbReference type="NCBI Taxonomy" id="109634"/>
    <lineage>
        <taxon>Eukaryota</taxon>
        <taxon>Fungi</taxon>
        <taxon>Dikarya</taxon>
        <taxon>Basidiomycota</taxon>
        <taxon>Agaricomycotina</taxon>
        <taxon>Agaricomycetes</taxon>
        <taxon>Agaricomycetidae</taxon>
        <taxon>Agaricales</taxon>
        <taxon>Agaricineae</taxon>
        <taxon>Hymenogastraceae</taxon>
        <taxon>Gymnopilus</taxon>
    </lineage>
</organism>
<evidence type="ECO:0000313" key="4">
    <source>
        <dbReference type="Proteomes" id="UP000724874"/>
    </source>
</evidence>
<reference evidence="3" key="1">
    <citation type="submission" date="2020-11" db="EMBL/GenBank/DDBJ databases">
        <authorList>
            <consortium name="DOE Joint Genome Institute"/>
            <person name="Ahrendt S."/>
            <person name="Riley R."/>
            <person name="Andreopoulos W."/>
            <person name="LaButti K."/>
            <person name="Pangilinan J."/>
            <person name="Ruiz-duenas F.J."/>
            <person name="Barrasa J.M."/>
            <person name="Sanchez-Garcia M."/>
            <person name="Camarero S."/>
            <person name="Miyauchi S."/>
            <person name="Serrano A."/>
            <person name="Linde D."/>
            <person name="Babiker R."/>
            <person name="Drula E."/>
            <person name="Ayuso-Fernandez I."/>
            <person name="Pacheco R."/>
            <person name="Padilla G."/>
            <person name="Ferreira P."/>
            <person name="Barriuso J."/>
            <person name="Kellner H."/>
            <person name="Castanera R."/>
            <person name="Alfaro M."/>
            <person name="Ramirez L."/>
            <person name="Pisabarro A.G."/>
            <person name="Kuo A."/>
            <person name="Tritt A."/>
            <person name="Lipzen A."/>
            <person name="He G."/>
            <person name="Yan M."/>
            <person name="Ng V."/>
            <person name="Cullen D."/>
            <person name="Martin F."/>
            <person name="Rosso M.-N."/>
            <person name="Henrissat B."/>
            <person name="Hibbett D."/>
            <person name="Martinez A.T."/>
            <person name="Grigoriev I.V."/>
        </authorList>
    </citation>
    <scope>NUCLEOTIDE SEQUENCE</scope>
    <source>
        <strain evidence="3">AH 44721</strain>
    </source>
</reference>
<evidence type="ECO:0000256" key="1">
    <source>
        <dbReference type="ARBA" id="ARBA00022741"/>
    </source>
</evidence>
<accession>A0A9P5NR48</accession>
<evidence type="ECO:0000313" key="3">
    <source>
        <dbReference type="EMBL" id="KAF8901890.1"/>
    </source>
</evidence>